<dbReference type="EMBL" id="ML737168">
    <property type="protein sequence ID" value="KAE8338396.1"/>
    <property type="molecule type" value="Genomic_DNA"/>
</dbReference>
<gene>
    <name evidence="1" type="ORF">BDV24DRAFT_166420</name>
</gene>
<organism evidence="1">
    <name type="scientific">Aspergillus arachidicola</name>
    <dbReference type="NCBI Taxonomy" id="656916"/>
    <lineage>
        <taxon>Eukaryota</taxon>
        <taxon>Fungi</taxon>
        <taxon>Dikarya</taxon>
        <taxon>Ascomycota</taxon>
        <taxon>Pezizomycotina</taxon>
        <taxon>Eurotiomycetes</taxon>
        <taxon>Eurotiomycetidae</taxon>
        <taxon>Eurotiales</taxon>
        <taxon>Aspergillaceae</taxon>
        <taxon>Aspergillus</taxon>
        <taxon>Aspergillus subgen. Circumdati</taxon>
    </lineage>
</organism>
<dbReference type="OrthoDB" id="4500730at2759"/>
<dbReference type="AlphaFoldDB" id="A0A5N6Y1G5"/>
<name>A0A5N6Y1G5_9EURO</name>
<dbReference type="Gene3D" id="3.40.50.300">
    <property type="entry name" value="P-loop containing nucleotide triphosphate hydrolases"/>
    <property type="match status" value="1"/>
</dbReference>
<sequence length="296" mass="33630">MASSLPIGSNRTIGKDIPPVKKKIFYCPMTDEEDEEYDTYWANNSRVMTLDRLEPGNPKYRWNMEKLRKLGMGSSWLGFIALEKTVTAKSIPKALNALRRNILIPKFLSALRTQEAVSDTKAVKGLYRARHVEAVKSESDSSLVDAANLAGVMRESPKMRTMLGVLPDQVLLRNEKAMVWTFFPGEELYVCAVLKEARIDAVMLHAGLEHKERAEIVRTFNGPGDKVMVLVMSYLVNSASLNLQRYCHHVHLFSVATTKTTADQAMRSIYHWRTTIIYKNIYRRLNSFSFVVSAHV</sequence>
<proteinExistence type="predicted"/>
<dbReference type="InterPro" id="IPR027417">
    <property type="entry name" value="P-loop_NTPase"/>
</dbReference>
<protein>
    <submittedName>
        <fullName evidence="1">Uncharacterized protein</fullName>
    </submittedName>
</protein>
<dbReference type="Proteomes" id="UP000325558">
    <property type="component" value="Unassembled WGS sequence"/>
</dbReference>
<accession>A0A5N6Y1G5</accession>
<dbReference type="SUPFAM" id="SSF52540">
    <property type="entry name" value="P-loop containing nucleoside triphosphate hydrolases"/>
    <property type="match status" value="1"/>
</dbReference>
<evidence type="ECO:0000313" key="1">
    <source>
        <dbReference type="EMBL" id="KAE8338396.1"/>
    </source>
</evidence>
<reference evidence="1" key="1">
    <citation type="submission" date="2019-04" db="EMBL/GenBank/DDBJ databases">
        <title>Friends and foes A comparative genomics study of 23 Aspergillus species from section Flavi.</title>
        <authorList>
            <consortium name="DOE Joint Genome Institute"/>
            <person name="Kjaerbolling I."/>
            <person name="Vesth T."/>
            <person name="Frisvad J.C."/>
            <person name="Nybo J.L."/>
            <person name="Theobald S."/>
            <person name="Kildgaard S."/>
            <person name="Isbrandt T."/>
            <person name="Kuo A."/>
            <person name="Sato A."/>
            <person name="Lyhne E.K."/>
            <person name="Kogle M.E."/>
            <person name="Wiebenga A."/>
            <person name="Kun R.S."/>
            <person name="Lubbers R.J."/>
            <person name="Makela M.R."/>
            <person name="Barry K."/>
            <person name="Chovatia M."/>
            <person name="Clum A."/>
            <person name="Daum C."/>
            <person name="Haridas S."/>
            <person name="He G."/>
            <person name="LaButti K."/>
            <person name="Lipzen A."/>
            <person name="Mondo S."/>
            <person name="Riley R."/>
            <person name="Salamov A."/>
            <person name="Simmons B.A."/>
            <person name="Magnuson J.K."/>
            <person name="Henrissat B."/>
            <person name="Mortensen U.H."/>
            <person name="Larsen T.O."/>
            <person name="Devries R.P."/>
            <person name="Grigoriev I.V."/>
            <person name="Machida M."/>
            <person name="Baker S.E."/>
            <person name="Andersen M.R."/>
        </authorList>
    </citation>
    <scope>NUCLEOTIDE SEQUENCE</scope>
    <source>
        <strain evidence="1">CBS 117612</strain>
    </source>
</reference>